<feature type="region of interest" description="ACP-binding" evidence="9">
    <location>
        <begin position="254"/>
        <end position="258"/>
    </location>
</feature>
<keyword evidence="4 9" id="KW-0808">Transferase</keyword>
<proteinExistence type="inferred from homology"/>
<keyword evidence="7 9" id="KW-0275">Fatty acid biosynthesis</keyword>
<comment type="function">
    <text evidence="9">Catalyzes the condensation reaction of fatty acid synthesis by the addition to an acyl acceptor of two carbons from malonyl-ACP. Catalyzes the first condensation reaction which initiates fatty acid synthesis and may therefore play a role in governing the total rate of fatty acid production. Possesses both acetoacetyl-ACP synthase and acetyl transacylase activities. Its substrate specificity determines the biosynthesis of branched-chain and/or straight-chain of fatty acids.</text>
</comment>
<name>A0ABW7ZHV1_9ACTN</name>
<keyword evidence="8 9" id="KW-0012">Acyltransferase</keyword>
<evidence type="ECO:0000259" key="10">
    <source>
        <dbReference type="Pfam" id="PF08541"/>
    </source>
</evidence>
<dbReference type="Proteomes" id="UP001612812">
    <property type="component" value="Unassembled WGS sequence"/>
</dbReference>
<dbReference type="PANTHER" id="PTHR34069">
    <property type="entry name" value="3-OXOACYL-[ACYL-CARRIER-PROTEIN] SYNTHASE 3"/>
    <property type="match status" value="1"/>
</dbReference>
<evidence type="ECO:0000313" key="12">
    <source>
        <dbReference type="EMBL" id="MFI7262098.1"/>
    </source>
</evidence>
<dbReference type="GO" id="GO:0033818">
    <property type="term" value="F:beta-ketoacyl-acyl-carrier-protein synthase III activity"/>
    <property type="evidence" value="ECO:0007669"/>
    <property type="project" value="UniProtKB-EC"/>
</dbReference>
<feature type="domain" description="Beta-ketoacyl-[acyl-carrier-protein] synthase III N-terminal" evidence="11">
    <location>
        <begin position="105"/>
        <end position="185"/>
    </location>
</feature>
<accession>A0ABW7ZHV1</accession>
<keyword evidence="3 9" id="KW-0444">Lipid biosynthesis</keyword>
<comment type="subcellular location">
    <subcellularLocation>
        <location evidence="9">Cytoplasm</location>
    </subcellularLocation>
</comment>
<dbReference type="InterPro" id="IPR013751">
    <property type="entry name" value="ACP_syn_III_N"/>
</dbReference>
<keyword evidence="9" id="KW-0511">Multifunctional enzyme</keyword>
<evidence type="ECO:0000256" key="6">
    <source>
        <dbReference type="ARBA" id="ARBA00023098"/>
    </source>
</evidence>
<dbReference type="HAMAP" id="MF_01815">
    <property type="entry name" value="FabH"/>
    <property type="match status" value="1"/>
</dbReference>
<comment type="similarity">
    <text evidence="1 9">Belongs to the thiolase-like superfamily. FabH family.</text>
</comment>
<evidence type="ECO:0000256" key="4">
    <source>
        <dbReference type="ARBA" id="ARBA00022679"/>
    </source>
</evidence>
<dbReference type="InterPro" id="IPR004655">
    <property type="entry name" value="FabH"/>
</dbReference>
<sequence length="335" mass="35213">MSTAVIAGIGSWLPPRQVSNDELTSYLDTTDEWIRSRTGIRSRHWIDPGTSTTDLAVRAGRRALAAAGDTGVDALVVATTTPDRPCPATAPEVAWRLGLGHIAAFDVSAVCTGFLYGLATAAGLIAGGMAHRVLLIGADAFSTIVDPKDRTTAVIFADGAGAMVLRAGDPDEPGAVRRCELGSDGELSDLIEIPAGGSRQRSSGELASPADHYFRMRGRDVYRYAVTRTVEAATAALDTAGWLPSDVDRFIPHQANVRITEAVSDRLAIPAERTLSNIDQVGNTAAASIPLLLADAAAHGRLRPGHRVLLAAFGGGLTWGATTLLWPDVISRTDD</sequence>
<feature type="active site" evidence="9">
    <location>
        <position position="283"/>
    </location>
</feature>
<feature type="active site" evidence="9">
    <location>
        <position position="111"/>
    </location>
</feature>
<evidence type="ECO:0000256" key="7">
    <source>
        <dbReference type="ARBA" id="ARBA00023160"/>
    </source>
</evidence>
<organism evidence="12 13">
    <name type="scientific">Micromonospora maritima</name>
    <dbReference type="NCBI Taxonomy" id="986711"/>
    <lineage>
        <taxon>Bacteria</taxon>
        <taxon>Bacillati</taxon>
        <taxon>Actinomycetota</taxon>
        <taxon>Actinomycetes</taxon>
        <taxon>Micromonosporales</taxon>
        <taxon>Micromonosporaceae</taxon>
        <taxon>Micromonospora</taxon>
    </lineage>
</organism>
<dbReference type="SUPFAM" id="SSF53901">
    <property type="entry name" value="Thiolase-like"/>
    <property type="match status" value="1"/>
</dbReference>
<keyword evidence="2 9" id="KW-0963">Cytoplasm</keyword>
<keyword evidence="13" id="KW-1185">Reference proteome</keyword>
<evidence type="ECO:0000256" key="3">
    <source>
        <dbReference type="ARBA" id="ARBA00022516"/>
    </source>
</evidence>
<evidence type="ECO:0000256" key="2">
    <source>
        <dbReference type="ARBA" id="ARBA00022490"/>
    </source>
</evidence>
<dbReference type="Pfam" id="PF08545">
    <property type="entry name" value="ACP_syn_III"/>
    <property type="match status" value="1"/>
</dbReference>
<evidence type="ECO:0000256" key="9">
    <source>
        <dbReference type="HAMAP-Rule" id="MF_01815"/>
    </source>
</evidence>
<gene>
    <name evidence="9" type="primary">fabH</name>
    <name evidence="12" type="ORF">ACIBP4_07340</name>
</gene>
<dbReference type="CDD" id="cd00830">
    <property type="entry name" value="KAS_III"/>
    <property type="match status" value="1"/>
</dbReference>
<dbReference type="Pfam" id="PF08541">
    <property type="entry name" value="ACP_syn_III_C"/>
    <property type="match status" value="1"/>
</dbReference>
<comment type="catalytic activity">
    <reaction evidence="9">
        <text>malonyl-[ACP] + acetyl-CoA + H(+) = 3-oxobutanoyl-[ACP] + CO2 + CoA</text>
        <dbReference type="Rhea" id="RHEA:12080"/>
        <dbReference type="Rhea" id="RHEA-COMP:9623"/>
        <dbReference type="Rhea" id="RHEA-COMP:9625"/>
        <dbReference type="ChEBI" id="CHEBI:15378"/>
        <dbReference type="ChEBI" id="CHEBI:16526"/>
        <dbReference type="ChEBI" id="CHEBI:57287"/>
        <dbReference type="ChEBI" id="CHEBI:57288"/>
        <dbReference type="ChEBI" id="CHEBI:78449"/>
        <dbReference type="ChEBI" id="CHEBI:78450"/>
        <dbReference type="EC" id="2.3.1.180"/>
    </reaction>
</comment>
<dbReference type="InterPro" id="IPR016039">
    <property type="entry name" value="Thiolase-like"/>
</dbReference>
<reference evidence="12 13" key="1">
    <citation type="submission" date="2024-10" db="EMBL/GenBank/DDBJ databases">
        <title>The Natural Products Discovery Center: Release of the First 8490 Sequenced Strains for Exploring Actinobacteria Biosynthetic Diversity.</title>
        <authorList>
            <person name="Kalkreuter E."/>
            <person name="Kautsar S.A."/>
            <person name="Yang D."/>
            <person name="Bader C.D."/>
            <person name="Teijaro C.N."/>
            <person name="Fluegel L."/>
            <person name="Davis C.M."/>
            <person name="Simpson J.R."/>
            <person name="Lauterbach L."/>
            <person name="Steele A.D."/>
            <person name="Gui C."/>
            <person name="Meng S."/>
            <person name="Li G."/>
            <person name="Viehrig K."/>
            <person name="Ye F."/>
            <person name="Su P."/>
            <person name="Kiefer A.F."/>
            <person name="Nichols A."/>
            <person name="Cepeda A.J."/>
            <person name="Yan W."/>
            <person name="Fan B."/>
            <person name="Jiang Y."/>
            <person name="Adhikari A."/>
            <person name="Zheng C.-J."/>
            <person name="Schuster L."/>
            <person name="Cowan T.M."/>
            <person name="Smanski M.J."/>
            <person name="Chevrette M.G."/>
            <person name="De Carvalho L.P.S."/>
            <person name="Shen B."/>
        </authorList>
    </citation>
    <scope>NUCLEOTIDE SEQUENCE [LARGE SCALE GENOMIC DNA]</scope>
    <source>
        <strain evidence="12 13">NPDC049845</strain>
    </source>
</reference>
<comment type="pathway">
    <text evidence="9">Lipid metabolism; fatty acid biosynthesis.</text>
</comment>
<dbReference type="EMBL" id="JBITLE010000002">
    <property type="protein sequence ID" value="MFI7262098.1"/>
    <property type="molecule type" value="Genomic_DNA"/>
</dbReference>
<dbReference type="NCBIfam" id="TIGR00747">
    <property type="entry name" value="fabH"/>
    <property type="match status" value="1"/>
</dbReference>
<evidence type="ECO:0000313" key="13">
    <source>
        <dbReference type="Proteomes" id="UP001612812"/>
    </source>
</evidence>
<protein>
    <recommendedName>
        <fullName evidence="9">Beta-ketoacyl-[acyl-carrier-protein] synthase III</fullName>
        <shortName evidence="9">Beta-ketoacyl-ACP synthase III</shortName>
        <shortName evidence="9">KAS III</shortName>
        <ecNumber evidence="9">2.3.1.180</ecNumber>
    </recommendedName>
    <alternativeName>
        <fullName evidence="9">3-oxoacyl-[acyl-carrier-protein] synthase 3</fullName>
    </alternativeName>
    <alternativeName>
        <fullName evidence="9">3-oxoacyl-[acyl-carrier-protein] synthase III</fullName>
    </alternativeName>
</protein>
<comment type="caution">
    <text evidence="12">The sequence shown here is derived from an EMBL/GenBank/DDBJ whole genome shotgun (WGS) entry which is preliminary data.</text>
</comment>
<dbReference type="EC" id="2.3.1.180" evidence="9"/>
<keyword evidence="6 9" id="KW-0443">Lipid metabolism</keyword>
<dbReference type="RefSeq" id="WP_396756383.1">
    <property type="nucleotide sequence ID" value="NZ_JBITLA010000001.1"/>
</dbReference>
<evidence type="ECO:0000256" key="5">
    <source>
        <dbReference type="ARBA" id="ARBA00022832"/>
    </source>
</evidence>
<evidence type="ECO:0000259" key="11">
    <source>
        <dbReference type="Pfam" id="PF08545"/>
    </source>
</evidence>
<feature type="domain" description="Beta-ketoacyl-[acyl-carrier-protein] synthase III C-terminal" evidence="10">
    <location>
        <begin position="237"/>
        <end position="326"/>
    </location>
</feature>
<comment type="subunit">
    <text evidence="9">Homodimer.</text>
</comment>
<dbReference type="InterPro" id="IPR013747">
    <property type="entry name" value="ACP_syn_III_C"/>
</dbReference>
<feature type="active site" evidence="9">
    <location>
        <position position="253"/>
    </location>
</feature>
<dbReference type="NCBIfam" id="NF006829">
    <property type="entry name" value="PRK09352.1"/>
    <property type="match status" value="1"/>
</dbReference>
<dbReference type="Gene3D" id="3.40.47.10">
    <property type="match status" value="1"/>
</dbReference>
<evidence type="ECO:0000256" key="1">
    <source>
        <dbReference type="ARBA" id="ARBA00008642"/>
    </source>
</evidence>
<comment type="domain">
    <text evidence="9">The last Arg residue of the ACP-binding site is essential for the weak association between ACP/AcpP and FabH.</text>
</comment>
<evidence type="ECO:0000256" key="8">
    <source>
        <dbReference type="ARBA" id="ARBA00023315"/>
    </source>
</evidence>
<keyword evidence="5 9" id="KW-0276">Fatty acid metabolism</keyword>
<dbReference type="PANTHER" id="PTHR34069:SF2">
    <property type="entry name" value="BETA-KETOACYL-[ACYL-CARRIER-PROTEIN] SYNTHASE III"/>
    <property type="match status" value="1"/>
</dbReference>